<dbReference type="PANTHER" id="PTHR35744">
    <property type="entry name" value="C2H2-TYPE DOMAIN-CONTAINING PROTEIN"/>
    <property type="match status" value="1"/>
</dbReference>
<feature type="region of interest" description="Disordered" evidence="1">
    <location>
        <begin position="111"/>
        <end position="174"/>
    </location>
</feature>
<dbReference type="PANTHER" id="PTHR35744:SF2">
    <property type="entry name" value="OS06G0166200 PROTEIN"/>
    <property type="match status" value="1"/>
</dbReference>
<dbReference type="OrthoDB" id="3518456at2759"/>
<name>A0A4Z1HK30_9HELO</name>
<comment type="caution">
    <text evidence="2">The sequence shown here is derived from an EMBL/GenBank/DDBJ whole genome shotgun (WGS) entry which is preliminary data.</text>
</comment>
<reference evidence="2 3" key="1">
    <citation type="submission" date="2017-12" db="EMBL/GenBank/DDBJ databases">
        <title>Comparative genomics of Botrytis spp.</title>
        <authorList>
            <person name="Valero-Jimenez C.A."/>
            <person name="Tapia P."/>
            <person name="Veloso J."/>
            <person name="Silva-Moreno E."/>
            <person name="Staats M."/>
            <person name="Valdes J.H."/>
            <person name="Van Kan J.A.L."/>
        </authorList>
    </citation>
    <scope>NUCLEOTIDE SEQUENCE [LARGE SCALE GENOMIC DNA]</scope>
    <source>
        <strain evidence="2 3">MUCL11595</strain>
    </source>
</reference>
<feature type="compositionally biased region" description="Basic and acidic residues" evidence="1">
    <location>
        <begin position="148"/>
        <end position="162"/>
    </location>
</feature>
<evidence type="ECO:0000313" key="2">
    <source>
        <dbReference type="EMBL" id="TGO47622.1"/>
    </source>
</evidence>
<evidence type="ECO:0000313" key="3">
    <source>
        <dbReference type="Proteomes" id="UP000297527"/>
    </source>
</evidence>
<sequence length="559" mass="63060">MIPQLSPRNSIHASLLANTKSFLCSLYLIFNNRGDTNNKLSKGRLDLAFFTTLAADISNSILHGVLPPLRRVHPSALLRRWELIRRRKTMMLSMPSSELILTNSLEPINPKEALHPPSLSENKSSSPNSKLDSDVGSLSHINIRRRRVDSPEPKVKMVDPEPKTACPKSDSTLRLDRSEKDISVPNQGKSLIVKKGYKAQFCKPPRQRRLKSKFKLDQISALADTEAASKNQENTSISRQNSVVVLWDVDNKRTSPSYDDVVTSLKKFAGHFGELINISAFGSHLTFSEIGTKLIEAGVHIERVGTAPQEADAALRRAWKKWKMTQLEKEPNSFIWLILVSDDAGFRYMLRSGKRSEFGVVVVNEFFTKLSLEGDLRMPWPQLKAGNYSLDGLADHIVGISTMGRRWIRENMNTTDFGDEDPIDKVILKLKIQLKAKNIMKRELLLRAMQKRSILEQRLKHTSEKDLQSLEILEKALRKLEDPSGHKTMRGIHGSILKLETELKARIEAKKTKSSTHEVTPLGDMSDEEFLKNLSHTDFVEGLMRLANNSSSPKIDSSS</sequence>
<proteinExistence type="predicted"/>
<dbReference type="AlphaFoldDB" id="A0A4Z1HK30"/>
<dbReference type="Proteomes" id="UP000297527">
    <property type="component" value="Unassembled WGS sequence"/>
</dbReference>
<gene>
    <name evidence="2" type="ORF">BCON_0270g00190</name>
</gene>
<feature type="compositionally biased region" description="Low complexity" evidence="1">
    <location>
        <begin position="117"/>
        <end position="130"/>
    </location>
</feature>
<keyword evidence="3" id="KW-1185">Reference proteome</keyword>
<protein>
    <recommendedName>
        <fullName evidence="4">NYN domain-containing protein</fullName>
    </recommendedName>
</protein>
<evidence type="ECO:0000256" key="1">
    <source>
        <dbReference type="SAM" id="MobiDB-lite"/>
    </source>
</evidence>
<organism evidence="2 3">
    <name type="scientific">Botryotinia convoluta</name>
    <dbReference type="NCBI Taxonomy" id="54673"/>
    <lineage>
        <taxon>Eukaryota</taxon>
        <taxon>Fungi</taxon>
        <taxon>Dikarya</taxon>
        <taxon>Ascomycota</taxon>
        <taxon>Pezizomycotina</taxon>
        <taxon>Leotiomycetes</taxon>
        <taxon>Helotiales</taxon>
        <taxon>Sclerotiniaceae</taxon>
        <taxon>Botryotinia</taxon>
    </lineage>
</organism>
<evidence type="ECO:0008006" key="4">
    <source>
        <dbReference type="Google" id="ProtNLM"/>
    </source>
</evidence>
<dbReference type="EMBL" id="PQXN01000269">
    <property type="protein sequence ID" value="TGO47622.1"/>
    <property type="molecule type" value="Genomic_DNA"/>
</dbReference>
<accession>A0A4Z1HK30</accession>